<name>D1QTU1_9BACT</name>
<evidence type="ECO:0000313" key="1">
    <source>
        <dbReference type="EMBL" id="EFB31271.1"/>
    </source>
</evidence>
<dbReference type="EMBL" id="ACUZ02000039">
    <property type="protein sequence ID" value="EFB31271.1"/>
    <property type="molecule type" value="Genomic_DNA"/>
</dbReference>
<accession>D1QTU1</accession>
<organism evidence="1 2">
    <name type="scientific">Segatella oris F0302</name>
    <dbReference type="NCBI Taxonomy" id="649760"/>
    <lineage>
        <taxon>Bacteria</taxon>
        <taxon>Pseudomonadati</taxon>
        <taxon>Bacteroidota</taxon>
        <taxon>Bacteroidia</taxon>
        <taxon>Bacteroidales</taxon>
        <taxon>Prevotellaceae</taxon>
        <taxon>Segatella</taxon>
    </lineage>
</organism>
<comment type="caution">
    <text evidence="1">The sequence shown here is derived from an EMBL/GenBank/DDBJ whole genome shotgun (WGS) entry which is preliminary data.</text>
</comment>
<proteinExistence type="predicted"/>
<evidence type="ECO:0000313" key="2">
    <source>
        <dbReference type="Proteomes" id="UP000004079"/>
    </source>
</evidence>
<dbReference type="Proteomes" id="UP000004079">
    <property type="component" value="Unassembled WGS sequence"/>
</dbReference>
<protein>
    <submittedName>
        <fullName evidence="1">Uncharacterized protein</fullName>
    </submittedName>
</protein>
<dbReference type="HOGENOM" id="CLU_3294407_0_0_10"/>
<dbReference type="AlphaFoldDB" id="D1QTU1"/>
<dbReference type="STRING" id="649760.HMPREF0971_02422"/>
<reference evidence="1 2" key="1">
    <citation type="submission" date="2009-11" db="EMBL/GenBank/DDBJ databases">
        <authorList>
            <person name="Weinstock G."/>
            <person name="Sodergren E."/>
            <person name="Clifton S."/>
            <person name="Fulton L."/>
            <person name="Fulton B."/>
            <person name="Courtney L."/>
            <person name="Fronick C."/>
            <person name="Harrison M."/>
            <person name="Strong C."/>
            <person name="Farmer C."/>
            <person name="Delahaunty K."/>
            <person name="Markovic C."/>
            <person name="Hall O."/>
            <person name="Minx P."/>
            <person name="Tomlinson C."/>
            <person name="Mitreva M."/>
            <person name="Nelson J."/>
            <person name="Hou S."/>
            <person name="Wollam A."/>
            <person name="Pepin K.H."/>
            <person name="Johnson M."/>
            <person name="Bhonagiri V."/>
            <person name="Nash W.E."/>
            <person name="Warren W."/>
            <person name="Chinwalla A."/>
            <person name="Mardis E.R."/>
            <person name="Wilson R.K."/>
        </authorList>
    </citation>
    <scope>NUCLEOTIDE SEQUENCE [LARGE SCALE GENOMIC DNA]</scope>
    <source>
        <strain evidence="1 2">F0302</strain>
    </source>
</reference>
<sequence>MVKSSSSKYEQKCDEEMCSFDAGCVVICVKIGCKVMRMAR</sequence>
<gene>
    <name evidence="1" type="ORF">HMPREF0971_02422</name>
</gene>